<dbReference type="CDD" id="cd13653">
    <property type="entry name" value="PBP2_phosphate_like_1"/>
    <property type="match status" value="1"/>
</dbReference>
<organism evidence="3 4">
    <name type="scientific">Euhalothece natronophila Z-M001</name>
    <dbReference type="NCBI Taxonomy" id="522448"/>
    <lineage>
        <taxon>Bacteria</taxon>
        <taxon>Bacillati</taxon>
        <taxon>Cyanobacteriota</taxon>
        <taxon>Cyanophyceae</taxon>
        <taxon>Oscillatoriophycideae</taxon>
        <taxon>Chroococcales</taxon>
        <taxon>Halothecacae</taxon>
        <taxon>Halothece cluster</taxon>
        <taxon>Euhalothece</taxon>
    </lineage>
</organism>
<dbReference type="Pfam" id="PF12849">
    <property type="entry name" value="PBP_like_2"/>
    <property type="match status" value="1"/>
</dbReference>
<dbReference type="AlphaFoldDB" id="A0A5B8NQ94"/>
<dbReference type="SUPFAM" id="SSF53850">
    <property type="entry name" value="Periplasmic binding protein-like II"/>
    <property type="match status" value="1"/>
</dbReference>
<keyword evidence="1" id="KW-0732">Signal</keyword>
<protein>
    <submittedName>
        <fullName evidence="3">Phosphate ABC transporter substrate-binding protein</fullName>
    </submittedName>
</protein>
<dbReference type="PROSITE" id="PS51257">
    <property type="entry name" value="PROKAR_LIPOPROTEIN"/>
    <property type="match status" value="1"/>
</dbReference>
<name>A0A5B8NQ94_9CHRO</name>
<evidence type="ECO:0000256" key="1">
    <source>
        <dbReference type="ARBA" id="ARBA00022729"/>
    </source>
</evidence>
<sequence length="270" mass="28481">MQLKPIACGIVVIGLVACGNNDSTQTLNLTGSSTISPVASEIAKAYEEANPEVQVNVQTGGTSQGIADARSGVVDIGMVSRSLTEEESDLTAHTLANDGITMIVHGENPVASLTKEEISGIYTGEIDNWQEVGGEDRPITVVNKADGRATLEIFLEFLDIDGQQIQSDQIIGDNQQGIQSVAGNPAAIGYVSIGTAEFHREDGTNLALLTVDGVEASSETVSAGEFPMSRPLNFVTHGEPTGLTEDFISFAQSSQVNDIIQAQFFVPIQN</sequence>
<dbReference type="Proteomes" id="UP000318453">
    <property type="component" value="Chromosome"/>
</dbReference>
<evidence type="ECO:0000313" key="4">
    <source>
        <dbReference type="Proteomes" id="UP000318453"/>
    </source>
</evidence>
<dbReference type="Gene3D" id="3.40.190.10">
    <property type="entry name" value="Periplasmic binding protein-like II"/>
    <property type="match status" value="2"/>
</dbReference>
<gene>
    <name evidence="3" type="ORF">FRE64_15120</name>
</gene>
<dbReference type="PANTHER" id="PTHR30570">
    <property type="entry name" value="PERIPLASMIC PHOSPHATE BINDING COMPONENT OF PHOSPHATE ABC TRANSPORTER"/>
    <property type="match status" value="1"/>
</dbReference>
<proteinExistence type="predicted"/>
<feature type="domain" description="PBP" evidence="2">
    <location>
        <begin position="24"/>
        <end position="253"/>
    </location>
</feature>
<reference evidence="3" key="1">
    <citation type="submission" date="2019-08" db="EMBL/GenBank/DDBJ databases">
        <title>Carotenoids and Carotenoid Binding Proteins in the Halophilic Cyanobacterium Euhalothece sp. ZM00.</title>
        <authorList>
            <person name="Cho S.M."/>
            <person name="Song J.Y."/>
            <person name="Park Y.-I."/>
        </authorList>
    </citation>
    <scope>NUCLEOTIDE SEQUENCE [LARGE SCALE GENOMIC DNA]</scope>
    <source>
        <strain evidence="3">Z-M001</strain>
    </source>
</reference>
<dbReference type="InterPro" id="IPR050811">
    <property type="entry name" value="Phosphate_ABC_transporter"/>
</dbReference>
<dbReference type="PANTHER" id="PTHR30570:SF1">
    <property type="entry name" value="PHOSPHATE-BINDING PROTEIN PSTS"/>
    <property type="match status" value="1"/>
</dbReference>
<accession>A0A5B8NQ94</accession>
<evidence type="ECO:0000313" key="3">
    <source>
        <dbReference type="EMBL" id="QDZ41156.1"/>
    </source>
</evidence>
<dbReference type="EMBL" id="CP042326">
    <property type="protein sequence ID" value="QDZ41156.1"/>
    <property type="molecule type" value="Genomic_DNA"/>
</dbReference>
<dbReference type="RefSeq" id="WP_146296992.1">
    <property type="nucleotide sequence ID" value="NZ_CP042326.1"/>
</dbReference>
<dbReference type="OrthoDB" id="9790048at2"/>
<dbReference type="KEGG" id="enn:FRE64_15120"/>
<dbReference type="InterPro" id="IPR024370">
    <property type="entry name" value="PBP_domain"/>
</dbReference>
<keyword evidence="4" id="KW-1185">Reference proteome</keyword>
<evidence type="ECO:0000259" key="2">
    <source>
        <dbReference type="Pfam" id="PF12849"/>
    </source>
</evidence>